<accession>E6SKH9</accession>
<organism evidence="1 2">
    <name type="scientific">Thermaerobacter marianensis (strain ATCC 700841 / DSM 12885 / JCM 10246 / 7p75a)</name>
    <dbReference type="NCBI Taxonomy" id="644966"/>
    <lineage>
        <taxon>Bacteria</taxon>
        <taxon>Bacillati</taxon>
        <taxon>Bacillota</taxon>
        <taxon>Clostridia</taxon>
        <taxon>Eubacteriales</taxon>
        <taxon>Clostridiales Family XVII. Incertae Sedis</taxon>
        <taxon>Thermaerobacter</taxon>
    </lineage>
</organism>
<dbReference type="AlphaFoldDB" id="E6SKH9"/>
<proteinExistence type="predicted"/>
<reference evidence="1 2" key="1">
    <citation type="journal article" date="2010" name="Stand. Genomic Sci.">
        <title>Complete genome sequence of Thermaerobacter marianensis type strain (7p75a).</title>
        <authorList>
            <person name="Han C."/>
            <person name="Gu W."/>
            <person name="Zhang X."/>
            <person name="Lapidus A."/>
            <person name="Nolan M."/>
            <person name="Copeland A."/>
            <person name="Lucas S."/>
            <person name="Del Rio T.G."/>
            <person name="Tice H."/>
            <person name="Cheng J.F."/>
            <person name="Tapia R."/>
            <person name="Goodwin L."/>
            <person name="Pitluck S."/>
            <person name="Pagani I."/>
            <person name="Ivanova N."/>
            <person name="Mavromatis K."/>
            <person name="Mikhailova N."/>
            <person name="Pati A."/>
            <person name="Chen A."/>
            <person name="Palaniappan K."/>
            <person name="Land M."/>
            <person name="Hauser L."/>
            <person name="Chang Y.J."/>
            <person name="Jeffries C.D."/>
            <person name="Schneider S."/>
            <person name="Rohde M."/>
            <person name="Goker M."/>
            <person name="Pukall R."/>
            <person name="Woyke T."/>
            <person name="Bristow J."/>
            <person name="Eisen J.A."/>
            <person name="Markowitz V."/>
            <person name="Hugenholtz P."/>
            <person name="Kyrpides N.C."/>
            <person name="Klenk H.P."/>
            <person name="Detter J.C."/>
        </authorList>
    </citation>
    <scope>NUCLEOTIDE SEQUENCE [LARGE SCALE GENOMIC DNA]</scope>
    <source>
        <strain evidence="2">ATCC 700841 / DSM 12885 / JCM 10246 / 7p75a</strain>
    </source>
</reference>
<reference evidence="2" key="2">
    <citation type="journal article" date="2010" name="Stand. Genomic Sci.">
        <title>Complete genome sequence of Thermaerobacter marianensis type strain (7p75aT).</title>
        <authorList>
            <person name="Han C."/>
            <person name="Gu W."/>
            <person name="Zhang X."/>
            <person name="Lapidus A."/>
            <person name="Nolan M."/>
            <person name="Copeland A."/>
            <person name="Lucas S."/>
            <person name="Glavina Del Rio T."/>
            <person name="Tice H."/>
            <person name="Cheng J."/>
            <person name="Tapia R."/>
            <person name="Goodwin L."/>
            <person name="Pitluck S."/>
            <person name="Pagani I."/>
            <person name="Ivanova N."/>
            <person name="Mavromatis K."/>
            <person name="Mikhailova N."/>
            <person name="Pati A."/>
            <person name="Chen A."/>
            <person name="Palaniappan K."/>
            <person name="Land M."/>
            <person name="Hauser L."/>
            <person name="Chang Y."/>
            <person name="Jeffries C."/>
            <person name="Schneider S."/>
            <person name="Rohde M."/>
            <person name="Goker M."/>
            <person name="Pukall R."/>
            <person name="Woyke T."/>
            <person name="Bristow J."/>
            <person name="Eisen J."/>
            <person name="Markowitz V."/>
            <person name="Hugenholtz P."/>
            <person name="Kyrpides N."/>
            <person name="Klenk H."/>
            <person name="Detter J."/>
        </authorList>
    </citation>
    <scope>NUCLEOTIDE SEQUENCE [LARGE SCALE GENOMIC DNA]</scope>
    <source>
        <strain evidence="2">ATCC 700841 / DSM 12885 / JCM 10246 / 7p75a</strain>
    </source>
</reference>
<dbReference type="RefSeq" id="WP_013494472.1">
    <property type="nucleotide sequence ID" value="NC_014831.1"/>
</dbReference>
<dbReference type="HOGENOM" id="CLU_2636875_0_0_9"/>
<dbReference type="Proteomes" id="UP000008915">
    <property type="component" value="Chromosome"/>
</dbReference>
<dbReference type="STRING" id="644966.Tmar_0041"/>
<dbReference type="KEGG" id="tmr:Tmar_0041"/>
<gene>
    <name evidence="1" type="ordered locus">Tmar_0041</name>
</gene>
<protein>
    <submittedName>
        <fullName evidence="1">Uncharacterized protein</fullName>
    </submittedName>
</protein>
<dbReference type="EMBL" id="CP002344">
    <property type="protein sequence ID" value="ADU50166.1"/>
    <property type="molecule type" value="Genomic_DNA"/>
</dbReference>
<sequence length="77" mass="8382">MGESRNVIHLQVKVRPAVYAGLVQAVLAAAVRAGLLSPAKALDWFWRIYRRTARVCVEPVQVNTTLKVVLDGAAPAE</sequence>
<keyword evidence="2" id="KW-1185">Reference proteome</keyword>
<evidence type="ECO:0000313" key="1">
    <source>
        <dbReference type="EMBL" id="ADU50166.1"/>
    </source>
</evidence>
<name>E6SKH9_THEM7</name>
<evidence type="ECO:0000313" key="2">
    <source>
        <dbReference type="Proteomes" id="UP000008915"/>
    </source>
</evidence>